<comment type="caution">
    <text evidence="3">The sequence shown here is derived from an EMBL/GenBank/DDBJ whole genome shotgun (WGS) entry which is preliminary data.</text>
</comment>
<dbReference type="OrthoDB" id="2963168at2759"/>
<keyword evidence="4" id="KW-1185">Reference proteome</keyword>
<reference evidence="3" key="1">
    <citation type="submission" date="2022-10" db="EMBL/GenBank/DDBJ databases">
        <title>Tapping the CABI collections for fungal endophytes: first genome assemblies for Collariella, Neodidymelliopsis, Ascochyta clinopodiicola, Didymella pomorum, Didymosphaeria variabile, Neocosmospora piperis and Neocucurbitaria cava.</title>
        <authorList>
            <person name="Hill R."/>
        </authorList>
    </citation>
    <scope>NUCLEOTIDE SEQUENCE</scope>
    <source>
        <strain evidence="3">IMI 360193</strain>
    </source>
</reference>
<dbReference type="InterPro" id="IPR013126">
    <property type="entry name" value="Hsp_70_fam"/>
</dbReference>
<dbReference type="SUPFAM" id="SSF53067">
    <property type="entry name" value="Actin-like ATPase domain"/>
    <property type="match status" value="2"/>
</dbReference>
<dbReference type="AlphaFoldDB" id="A0A9W9BXC7"/>
<keyword evidence="2" id="KW-0067">ATP-binding</keyword>
<dbReference type="Pfam" id="PF00012">
    <property type="entry name" value="HSP70"/>
    <property type="match status" value="1"/>
</dbReference>
<dbReference type="Gene3D" id="3.90.640.10">
    <property type="entry name" value="Actin, Chain A, domain 4"/>
    <property type="match status" value="1"/>
</dbReference>
<accession>A0A9W9BXC7</accession>
<dbReference type="PANTHER" id="PTHR14187">
    <property type="entry name" value="ALPHA KINASE/ELONGATION FACTOR 2 KINASE"/>
    <property type="match status" value="1"/>
</dbReference>
<keyword evidence="1" id="KW-0547">Nucleotide-binding</keyword>
<dbReference type="EMBL" id="JAPEUV010000084">
    <property type="protein sequence ID" value="KAJ4334008.1"/>
    <property type="molecule type" value="Genomic_DNA"/>
</dbReference>
<proteinExistence type="predicted"/>
<evidence type="ECO:0000313" key="3">
    <source>
        <dbReference type="EMBL" id="KAJ4334008.1"/>
    </source>
</evidence>
<dbReference type="GO" id="GO:0005524">
    <property type="term" value="F:ATP binding"/>
    <property type="evidence" value="ECO:0007669"/>
    <property type="project" value="UniProtKB-KW"/>
</dbReference>
<dbReference type="Proteomes" id="UP001140562">
    <property type="component" value="Unassembled WGS sequence"/>
</dbReference>
<dbReference type="CDD" id="cd10170">
    <property type="entry name" value="ASKHA_NBD_HSP70"/>
    <property type="match status" value="1"/>
</dbReference>
<gene>
    <name evidence="3" type="ORF">N0V87_007166</name>
</gene>
<protein>
    <recommendedName>
        <fullName evidence="5">Actin-like ATPase domain-containing protein</fullName>
    </recommendedName>
</protein>
<evidence type="ECO:0000256" key="2">
    <source>
        <dbReference type="ARBA" id="ARBA00022840"/>
    </source>
</evidence>
<evidence type="ECO:0000256" key="1">
    <source>
        <dbReference type="ARBA" id="ARBA00022741"/>
    </source>
</evidence>
<dbReference type="GO" id="GO:0140662">
    <property type="term" value="F:ATP-dependent protein folding chaperone"/>
    <property type="evidence" value="ECO:0007669"/>
    <property type="project" value="InterPro"/>
</dbReference>
<evidence type="ECO:0000313" key="4">
    <source>
        <dbReference type="Proteomes" id="UP001140562"/>
    </source>
</evidence>
<dbReference type="Gene3D" id="3.30.420.40">
    <property type="match status" value="2"/>
</dbReference>
<evidence type="ECO:0008006" key="5">
    <source>
        <dbReference type="Google" id="ProtNLM"/>
    </source>
</evidence>
<dbReference type="PANTHER" id="PTHR14187:SF82">
    <property type="entry name" value="FAMILY CHAPERONE, PUTATIVE (AFU_ORTHOLOGUE AFUA_7G08575)-RELATED"/>
    <property type="match status" value="1"/>
</dbReference>
<name>A0A9W9BXC7_9PLEO</name>
<organism evidence="3 4">
    <name type="scientific">Didymella glomerata</name>
    <dbReference type="NCBI Taxonomy" id="749621"/>
    <lineage>
        <taxon>Eukaryota</taxon>
        <taxon>Fungi</taxon>
        <taxon>Dikarya</taxon>
        <taxon>Ascomycota</taxon>
        <taxon>Pezizomycotina</taxon>
        <taxon>Dothideomycetes</taxon>
        <taxon>Pleosporomycetidae</taxon>
        <taxon>Pleosporales</taxon>
        <taxon>Pleosporineae</taxon>
        <taxon>Didymellaceae</taxon>
        <taxon>Didymella</taxon>
    </lineage>
</organism>
<dbReference type="InterPro" id="IPR043129">
    <property type="entry name" value="ATPase_NBD"/>
</dbReference>
<sequence>MAPRKSATKRNRIIIGADYGTTHSGISICQTSDSRTSEQHIDVIHNWPACHTKISTKEKVPSEVAYLIEGLSWGALIRPEVSRYMWTKLELDRKPDGEAPRISREVVQAANGHKDPVDIIADFLMEVRKHTIVNLDQKFGKQLWRTLPITLVITVPAVWSDAAKDRTMQAFDKAGWNSLEFPQLKNTLIATEPEAAAIYTIRTLRGTAQNRDFKVGDGFVVCDMGGGTVDLIAYKVTKLKPTQIQEATVGNGAQCGGTFVDRRFLKFLELRLGTTDFMSLAGCRSEEVPYSSLAKRASLMLQNFQQTAKSGFSGDEDYTQEFKGPLSNIELDEARGITDGEILLKAEDIRETFDSCVGKTFQLLAEQQARAQENNLDVKYVFLVGGFSESPYMYKRIKEFIEVKKDIQVIKPSYAWSAVVRGAAAKGLEDDKNSVVTQRKARRHYGTPCSQTFDMFQHEEHDAYFDSYDGSKRANNQMHWLIFKGQDMQDVKLVTKVKADFSDVPEKFFKKKTSKLGKVYCKLDATVNISLQSALEFYITVDGKKYGSLTTEYK</sequence>